<feature type="region of interest" description="Disordered" evidence="1">
    <location>
        <begin position="53"/>
        <end position="96"/>
    </location>
</feature>
<dbReference type="Proteomes" id="UP000887116">
    <property type="component" value="Unassembled WGS sequence"/>
</dbReference>
<gene>
    <name evidence="2" type="ORF">TNCT_442821</name>
</gene>
<protein>
    <submittedName>
        <fullName evidence="2">Uncharacterized protein</fullName>
    </submittedName>
</protein>
<dbReference type="AlphaFoldDB" id="A0A8X6HJ04"/>
<dbReference type="EMBL" id="BMAO01035486">
    <property type="protein sequence ID" value="GFR03994.1"/>
    <property type="molecule type" value="Genomic_DNA"/>
</dbReference>
<organism evidence="2 3">
    <name type="scientific">Trichonephila clavata</name>
    <name type="common">Joro spider</name>
    <name type="synonym">Nephila clavata</name>
    <dbReference type="NCBI Taxonomy" id="2740835"/>
    <lineage>
        <taxon>Eukaryota</taxon>
        <taxon>Metazoa</taxon>
        <taxon>Ecdysozoa</taxon>
        <taxon>Arthropoda</taxon>
        <taxon>Chelicerata</taxon>
        <taxon>Arachnida</taxon>
        <taxon>Araneae</taxon>
        <taxon>Araneomorphae</taxon>
        <taxon>Entelegynae</taxon>
        <taxon>Araneoidea</taxon>
        <taxon>Nephilidae</taxon>
        <taxon>Trichonephila</taxon>
    </lineage>
</organism>
<evidence type="ECO:0000313" key="3">
    <source>
        <dbReference type="Proteomes" id="UP000887116"/>
    </source>
</evidence>
<evidence type="ECO:0000313" key="2">
    <source>
        <dbReference type="EMBL" id="GFR03994.1"/>
    </source>
</evidence>
<accession>A0A8X6HJ04</accession>
<sequence length="96" mass="11004">MAELKNFVLYSKSLTLRGNAPRQEFWLRSLWRRLVRGELVSRVLIVSGLKDLSSDGWEQKQPPGSSSSSRLRRMSSKERIPSAFPDRVITKNGTQK</sequence>
<evidence type="ECO:0000256" key="1">
    <source>
        <dbReference type="SAM" id="MobiDB-lite"/>
    </source>
</evidence>
<reference evidence="2" key="1">
    <citation type="submission" date="2020-07" db="EMBL/GenBank/DDBJ databases">
        <title>Multicomponent nature underlies the extraordinary mechanical properties of spider dragline silk.</title>
        <authorList>
            <person name="Kono N."/>
            <person name="Nakamura H."/>
            <person name="Mori M."/>
            <person name="Yoshida Y."/>
            <person name="Ohtoshi R."/>
            <person name="Malay A.D."/>
            <person name="Moran D.A.P."/>
            <person name="Tomita M."/>
            <person name="Numata K."/>
            <person name="Arakawa K."/>
        </authorList>
    </citation>
    <scope>NUCLEOTIDE SEQUENCE</scope>
</reference>
<comment type="caution">
    <text evidence="2">The sequence shown here is derived from an EMBL/GenBank/DDBJ whole genome shotgun (WGS) entry which is preliminary data.</text>
</comment>
<name>A0A8X6HJ04_TRICU</name>
<proteinExistence type="predicted"/>
<keyword evidence="3" id="KW-1185">Reference proteome</keyword>